<dbReference type="PROSITE" id="PS51898">
    <property type="entry name" value="TYR_RECOMBINASE"/>
    <property type="match status" value="1"/>
</dbReference>
<dbReference type="RefSeq" id="WP_209147196.1">
    <property type="nucleotide sequence ID" value="NZ_JAGHKP010000003.1"/>
</dbReference>
<dbReference type="PANTHER" id="PTHR30349:SF64">
    <property type="entry name" value="PROPHAGE INTEGRASE INTD-RELATED"/>
    <property type="match status" value="1"/>
</dbReference>
<proteinExistence type="inferred from homology"/>
<feature type="domain" description="Tyr recombinase" evidence="4">
    <location>
        <begin position="112"/>
        <end position="289"/>
    </location>
</feature>
<protein>
    <submittedName>
        <fullName evidence="5">Tyrosine-type recombinase/integrase</fullName>
    </submittedName>
</protein>
<organism evidence="5 6">
    <name type="scientific">Chitinophaga chungangae</name>
    <dbReference type="NCBI Taxonomy" id="2821488"/>
    <lineage>
        <taxon>Bacteria</taxon>
        <taxon>Pseudomonadati</taxon>
        <taxon>Bacteroidota</taxon>
        <taxon>Chitinophagia</taxon>
        <taxon>Chitinophagales</taxon>
        <taxon>Chitinophagaceae</taxon>
        <taxon>Chitinophaga</taxon>
    </lineage>
</organism>
<dbReference type="Proteomes" id="UP000679126">
    <property type="component" value="Unassembled WGS sequence"/>
</dbReference>
<dbReference type="SUPFAM" id="SSF56349">
    <property type="entry name" value="DNA breaking-rejoining enzymes"/>
    <property type="match status" value="1"/>
</dbReference>
<accession>A0ABS3YHC0</accession>
<keyword evidence="6" id="KW-1185">Reference proteome</keyword>
<dbReference type="PANTHER" id="PTHR30349">
    <property type="entry name" value="PHAGE INTEGRASE-RELATED"/>
    <property type="match status" value="1"/>
</dbReference>
<evidence type="ECO:0000256" key="1">
    <source>
        <dbReference type="ARBA" id="ARBA00008857"/>
    </source>
</evidence>
<dbReference type="Pfam" id="PF00589">
    <property type="entry name" value="Phage_integrase"/>
    <property type="match status" value="1"/>
</dbReference>
<dbReference type="InterPro" id="IPR013762">
    <property type="entry name" value="Integrase-like_cat_sf"/>
</dbReference>
<name>A0ABS3YHC0_9BACT</name>
<keyword evidence="3" id="KW-0233">DNA recombination</keyword>
<gene>
    <name evidence="5" type="ORF">J7I43_17745</name>
</gene>
<evidence type="ECO:0000259" key="4">
    <source>
        <dbReference type="PROSITE" id="PS51898"/>
    </source>
</evidence>
<sequence length="289" mass="32281">MHQIQLALSQFKSYLQAVGYSTTSVYMLPYCTGEFLSFTGGSDLAAITVTDLLAFYDHLQVRPLVRREGTLSGAMIDHYGYGLRVFFNWLQSTGQIDMNPASGLRLPRWGSAERQPLNPAQIGLLFDHAGNLRNRVILHLFYSCGLRRSEAEALNIADVSFTQRLLYVRSGKGARRRVVPLPASVAACLERYYLAERQHAPGASDPDCWLLNRVGQRLRGGRLNEVVGAIAARAKIAEPVTAHRLRHSIATHLLGRGMDMEQVRVFLGHRCLETTQRYAKTDEAKILAL</sequence>
<comment type="caution">
    <text evidence="5">The sequence shown here is derived from an EMBL/GenBank/DDBJ whole genome shotgun (WGS) entry which is preliminary data.</text>
</comment>
<dbReference type="Gene3D" id="1.10.150.130">
    <property type="match status" value="1"/>
</dbReference>
<dbReference type="InterPro" id="IPR050090">
    <property type="entry name" value="Tyrosine_recombinase_XerCD"/>
</dbReference>
<dbReference type="Gene3D" id="1.10.443.10">
    <property type="entry name" value="Intergrase catalytic core"/>
    <property type="match status" value="1"/>
</dbReference>
<comment type="similarity">
    <text evidence="1">Belongs to the 'phage' integrase family.</text>
</comment>
<dbReference type="InterPro" id="IPR010998">
    <property type="entry name" value="Integrase_recombinase_N"/>
</dbReference>
<keyword evidence="2" id="KW-0238">DNA-binding</keyword>
<dbReference type="InterPro" id="IPR002104">
    <property type="entry name" value="Integrase_catalytic"/>
</dbReference>
<dbReference type="InterPro" id="IPR011010">
    <property type="entry name" value="DNA_brk_join_enz"/>
</dbReference>
<evidence type="ECO:0000313" key="6">
    <source>
        <dbReference type="Proteomes" id="UP000679126"/>
    </source>
</evidence>
<evidence type="ECO:0000256" key="3">
    <source>
        <dbReference type="ARBA" id="ARBA00023172"/>
    </source>
</evidence>
<dbReference type="EMBL" id="JAGHKP010000003">
    <property type="protein sequence ID" value="MBO9154076.1"/>
    <property type="molecule type" value="Genomic_DNA"/>
</dbReference>
<reference evidence="6" key="1">
    <citation type="submission" date="2021-03" db="EMBL/GenBank/DDBJ databases">
        <title>Assistant Professor.</title>
        <authorList>
            <person name="Huq M.A."/>
        </authorList>
    </citation>
    <scope>NUCLEOTIDE SEQUENCE [LARGE SCALE GENOMIC DNA]</scope>
    <source>
        <strain evidence="6">MAH-28</strain>
    </source>
</reference>
<evidence type="ECO:0000313" key="5">
    <source>
        <dbReference type="EMBL" id="MBO9154076.1"/>
    </source>
</evidence>
<evidence type="ECO:0000256" key="2">
    <source>
        <dbReference type="ARBA" id="ARBA00023125"/>
    </source>
</evidence>